<evidence type="ECO:0000313" key="1">
    <source>
        <dbReference type="EMBL" id="CBX29293.1"/>
    </source>
</evidence>
<reference evidence="1" key="1">
    <citation type="journal article" date="2011" name="Environ. Microbiol.">
        <title>Genomic insights into the metabolic potential of the polycyclic aromatic hydrocarbon degrading sulfate-reducing Deltaproteobacterium N47.</title>
        <authorList>
            <person name="Bergmann F."/>
            <person name="Selesi D."/>
            <person name="Weinmaier T."/>
            <person name="Tischler P."/>
            <person name="Rattei T."/>
            <person name="Meckenstock R.U."/>
        </authorList>
    </citation>
    <scope>NUCLEOTIDE SEQUENCE</scope>
</reference>
<proteinExistence type="predicted"/>
<name>E1YFE9_9BACT</name>
<organism evidence="1">
    <name type="scientific">uncultured Desulfobacterium sp</name>
    <dbReference type="NCBI Taxonomy" id="201089"/>
    <lineage>
        <taxon>Bacteria</taxon>
        <taxon>Pseudomonadati</taxon>
        <taxon>Thermodesulfobacteriota</taxon>
        <taxon>Desulfobacteria</taxon>
        <taxon>Desulfobacterales</taxon>
        <taxon>Desulfobacteriaceae</taxon>
        <taxon>Desulfobacterium</taxon>
        <taxon>environmental samples</taxon>
    </lineage>
</organism>
<dbReference type="EMBL" id="FR695872">
    <property type="protein sequence ID" value="CBX29293.1"/>
    <property type="molecule type" value="Genomic_DNA"/>
</dbReference>
<gene>
    <name evidence="1" type="ORF">N47_J02740</name>
</gene>
<dbReference type="AlphaFoldDB" id="E1YFE9"/>
<accession>E1YFE9</accession>
<sequence length="46" mass="5593">MQKYTLILIQKDLYYNLKKCKKNINKVILSSQTGYFFIFCLFTQCF</sequence>
<protein>
    <submittedName>
        <fullName evidence="1">Uncharacterized protein</fullName>
    </submittedName>
</protein>